<accession>A0A8X7Z325</accession>
<dbReference type="AlphaFoldDB" id="A0A8X7Z325"/>
<evidence type="ECO:0000313" key="3">
    <source>
        <dbReference type="Proteomes" id="UP000886885"/>
    </source>
</evidence>
<dbReference type="Proteomes" id="UP000886885">
    <property type="component" value="Chromosome 9D"/>
</dbReference>
<reference evidence="2" key="1">
    <citation type="journal article" date="2020" name="bioRxiv">
        <title>Hybrid origin of Populus tomentosa Carr. identified through genome sequencing and phylogenomic analysis.</title>
        <authorList>
            <person name="An X."/>
            <person name="Gao K."/>
            <person name="Chen Z."/>
            <person name="Li J."/>
            <person name="Yang X."/>
            <person name="Yang X."/>
            <person name="Zhou J."/>
            <person name="Guo T."/>
            <person name="Zhao T."/>
            <person name="Huang S."/>
            <person name="Miao D."/>
            <person name="Khan W.U."/>
            <person name="Rao P."/>
            <person name="Ye M."/>
            <person name="Lei B."/>
            <person name="Liao W."/>
            <person name="Wang J."/>
            <person name="Ji L."/>
            <person name="Li Y."/>
            <person name="Guo B."/>
            <person name="Mustafa N.S."/>
            <person name="Li S."/>
            <person name="Yun Q."/>
            <person name="Keller S.R."/>
            <person name="Mao J."/>
            <person name="Zhang R."/>
            <person name="Strauss S.H."/>
        </authorList>
    </citation>
    <scope>NUCLEOTIDE SEQUENCE</scope>
    <source>
        <strain evidence="2">GM15</strain>
        <tissue evidence="2">Leaf</tissue>
    </source>
</reference>
<feature type="transmembrane region" description="Helical" evidence="1">
    <location>
        <begin position="15"/>
        <end position="36"/>
    </location>
</feature>
<feature type="transmembrane region" description="Helical" evidence="1">
    <location>
        <begin position="85"/>
        <end position="104"/>
    </location>
</feature>
<dbReference type="EMBL" id="JAAWWB010000018">
    <property type="protein sequence ID" value="KAG6761235.1"/>
    <property type="molecule type" value="Genomic_DNA"/>
</dbReference>
<comment type="caution">
    <text evidence="2">The sequence shown here is derived from an EMBL/GenBank/DDBJ whole genome shotgun (WGS) entry which is preliminary data.</text>
</comment>
<evidence type="ECO:0000256" key="1">
    <source>
        <dbReference type="SAM" id="Phobius"/>
    </source>
</evidence>
<sequence>MNDPKYGYPYPPQVLQLYVAAVSWMIVAVTLQLYLSPNDACDYTAQRVWMFYIRTHVRVFVDYIKLLIDEYAISFAIFYYPVLSFWMKFIFYLSWWIFLVHVCAKDLELWHIQDVVFSSTSYHYN</sequence>
<gene>
    <name evidence="2" type="ORF">POTOM_034442</name>
</gene>
<evidence type="ECO:0000313" key="2">
    <source>
        <dbReference type="EMBL" id="KAG6761235.1"/>
    </source>
</evidence>
<keyword evidence="1" id="KW-0812">Transmembrane</keyword>
<name>A0A8X7Z325_POPTO</name>
<dbReference type="OrthoDB" id="10577433at2759"/>
<proteinExistence type="predicted"/>
<keyword evidence="1" id="KW-0472">Membrane</keyword>
<protein>
    <submittedName>
        <fullName evidence="2">Uncharacterized protein</fullName>
    </submittedName>
</protein>
<keyword evidence="3" id="KW-1185">Reference proteome</keyword>
<keyword evidence="1" id="KW-1133">Transmembrane helix</keyword>
<organism evidence="2 3">
    <name type="scientific">Populus tomentosa</name>
    <name type="common">Chinese white poplar</name>
    <dbReference type="NCBI Taxonomy" id="118781"/>
    <lineage>
        <taxon>Eukaryota</taxon>
        <taxon>Viridiplantae</taxon>
        <taxon>Streptophyta</taxon>
        <taxon>Embryophyta</taxon>
        <taxon>Tracheophyta</taxon>
        <taxon>Spermatophyta</taxon>
        <taxon>Magnoliopsida</taxon>
        <taxon>eudicotyledons</taxon>
        <taxon>Gunneridae</taxon>
        <taxon>Pentapetalae</taxon>
        <taxon>rosids</taxon>
        <taxon>fabids</taxon>
        <taxon>Malpighiales</taxon>
        <taxon>Salicaceae</taxon>
        <taxon>Saliceae</taxon>
        <taxon>Populus</taxon>
    </lineage>
</organism>